<proteinExistence type="predicted"/>
<reference evidence="2 3" key="1">
    <citation type="journal article" date="2018" name="Nat. Ecol. Evol.">
        <title>Genomic signatures of mitonuclear coevolution across populations of Tigriopus californicus.</title>
        <authorList>
            <person name="Barreto F.S."/>
            <person name="Watson E.T."/>
            <person name="Lima T.G."/>
            <person name="Willett C.S."/>
            <person name="Edmands S."/>
            <person name="Li W."/>
            <person name="Burton R.S."/>
        </authorList>
    </citation>
    <scope>NUCLEOTIDE SEQUENCE [LARGE SCALE GENOMIC DNA]</scope>
    <source>
        <strain evidence="2 3">San Diego</strain>
    </source>
</reference>
<evidence type="ECO:0000256" key="1">
    <source>
        <dbReference type="SAM" id="MobiDB-lite"/>
    </source>
</evidence>
<feature type="non-terminal residue" evidence="2">
    <location>
        <position position="1"/>
    </location>
</feature>
<keyword evidence="3" id="KW-1185">Reference proteome</keyword>
<gene>
    <name evidence="2" type="ORF">TCAL_04090</name>
</gene>
<feature type="non-terminal residue" evidence="2">
    <location>
        <position position="306"/>
    </location>
</feature>
<dbReference type="Proteomes" id="UP000318571">
    <property type="component" value="Chromosome 1"/>
</dbReference>
<comment type="caution">
    <text evidence="2">The sequence shown here is derived from an EMBL/GenBank/DDBJ whole genome shotgun (WGS) entry which is preliminary data.</text>
</comment>
<dbReference type="EMBL" id="VCGU01000010">
    <property type="protein sequence ID" value="TRY69004.1"/>
    <property type="molecule type" value="Genomic_DNA"/>
</dbReference>
<organism evidence="2 3">
    <name type="scientific">Tigriopus californicus</name>
    <name type="common">Marine copepod</name>
    <dbReference type="NCBI Taxonomy" id="6832"/>
    <lineage>
        <taxon>Eukaryota</taxon>
        <taxon>Metazoa</taxon>
        <taxon>Ecdysozoa</taxon>
        <taxon>Arthropoda</taxon>
        <taxon>Crustacea</taxon>
        <taxon>Multicrustacea</taxon>
        <taxon>Hexanauplia</taxon>
        <taxon>Copepoda</taxon>
        <taxon>Harpacticoida</taxon>
        <taxon>Harpacticidae</taxon>
        <taxon>Tigriopus</taxon>
    </lineage>
</organism>
<protein>
    <submittedName>
        <fullName evidence="2">Uncharacterized protein</fullName>
    </submittedName>
</protein>
<dbReference type="AlphaFoldDB" id="A0A553NU94"/>
<feature type="compositionally biased region" description="Basic and acidic residues" evidence="1">
    <location>
        <begin position="287"/>
        <end position="306"/>
    </location>
</feature>
<name>A0A553NU94_TIGCA</name>
<evidence type="ECO:0000313" key="3">
    <source>
        <dbReference type="Proteomes" id="UP000318571"/>
    </source>
</evidence>
<feature type="region of interest" description="Disordered" evidence="1">
    <location>
        <begin position="285"/>
        <end position="306"/>
    </location>
</feature>
<sequence length="306" mass="34506">IFKNTWKDCRVTLDFNAIEIRDKDNESIGSFELSEVASIMLDGKKHLVLNGWKDQIMTFKKDSMHLELTELQMNSEVRPCRSTSIKSSKSVVVARRISREDYATLSNGSDVLMVPYLSKRKSVSMSTLPRFEVWNEERSNRFSISSTDSKFSTGIRSRTCSKASRSSRMKRPIIPIQSQNLMTLHGRCSHSSENINVVPMEVSTFDKLSVQSAQFVRASRESDLVVTPEASHSAELTFHSNALDFDDTIDVGANNTGPKLKRKGSARIVERVKSLPRNILKLASGKSFDDKQPLKDDKPTIKDEPQ</sequence>
<evidence type="ECO:0000313" key="2">
    <source>
        <dbReference type="EMBL" id="TRY69004.1"/>
    </source>
</evidence>
<accession>A0A553NU94</accession>